<dbReference type="AlphaFoldDB" id="W4RV29"/>
<gene>
    <name evidence="1" type="ORF">JCM21738_4744</name>
</gene>
<accession>W4RV29</accession>
<dbReference type="InterPro" id="IPR003085">
    <property type="entry name" value="AcuC"/>
</dbReference>
<reference evidence="1 2" key="1">
    <citation type="submission" date="2013-12" db="EMBL/GenBank/DDBJ databases">
        <title>NBRP : Genome information of microbial organism related human and environment.</title>
        <authorList>
            <person name="Hattori M."/>
            <person name="Oshima K."/>
            <person name="Inaba H."/>
            <person name="Suda W."/>
            <person name="Sakamoto M."/>
            <person name="Iino T."/>
            <person name="Kitahara M."/>
            <person name="Oshida Y."/>
            <person name="Iida T."/>
            <person name="Kudo T."/>
            <person name="Itoh T."/>
            <person name="Ahmed I."/>
            <person name="Ohkuma M."/>
        </authorList>
    </citation>
    <scope>NUCLEOTIDE SEQUENCE [LARGE SCALE GENOMIC DNA]</scope>
    <source>
        <strain evidence="1 2">JCM 21738</strain>
    </source>
</reference>
<dbReference type="eggNOG" id="COG0123">
    <property type="taxonomic scope" value="Bacteria"/>
</dbReference>
<name>W4RV29_9BACI</name>
<dbReference type="EMBL" id="BAUW01000094">
    <property type="protein sequence ID" value="GAE47733.1"/>
    <property type="molecule type" value="Genomic_DNA"/>
</dbReference>
<dbReference type="GO" id="GO:0045149">
    <property type="term" value="P:acetoin metabolic process"/>
    <property type="evidence" value="ECO:0007669"/>
    <property type="project" value="InterPro"/>
</dbReference>
<organism evidence="1 2">
    <name type="scientific">Mesobacillus boroniphilus JCM 21738</name>
    <dbReference type="NCBI Taxonomy" id="1294265"/>
    <lineage>
        <taxon>Bacteria</taxon>
        <taxon>Bacillati</taxon>
        <taxon>Bacillota</taxon>
        <taxon>Bacilli</taxon>
        <taxon>Bacillales</taxon>
        <taxon>Bacillaceae</taxon>
        <taxon>Mesobacillus</taxon>
    </lineage>
</organism>
<dbReference type="Proteomes" id="UP000018949">
    <property type="component" value="Unassembled WGS sequence"/>
</dbReference>
<evidence type="ECO:0000313" key="2">
    <source>
        <dbReference type="Proteomes" id="UP000018949"/>
    </source>
</evidence>
<protein>
    <submittedName>
        <fullName evidence="1">NAD-independent protein deacetylase AcuC</fullName>
    </submittedName>
</protein>
<keyword evidence="2" id="KW-1185">Reference proteome</keyword>
<evidence type="ECO:0000313" key="1">
    <source>
        <dbReference type="EMBL" id="GAE47733.1"/>
    </source>
</evidence>
<proteinExistence type="predicted"/>
<sequence>MACCTKSWSLIWIEMIENPNCYGSLPQDWLEEWKDQAPVELPPEWDDPEDLYPPIPRKPEITEKNAQTVEKALYPIRSNKKSETV</sequence>
<comment type="caution">
    <text evidence="1">The sequence shown here is derived from an EMBL/GenBank/DDBJ whole genome shotgun (WGS) entry which is preliminary data.</text>
</comment>
<dbReference type="PRINTS" id="PR01272">
    <property type="entry name" value="ACUCPROTEIN"/>
</dbReference>